<dbReference type="EMBL" id="JAOYOD010000001">
    <property type="protein sequence ID" value="MCV9386237.1"/>
    <property type="molecule type" value="Genomic_DNA"/>
</dbReference>
<dbReference type="SUPFAM" id="SSF117916">
    <property type="entry name" value="Fe-S cluster assembly (FSCA) domain-like"/>
    <property type="match status" value="1"/>
</dbReference>
<dbReference type="Pfam" id="PF01106">
    <property type="entry name" value="NifU"/>
    <property type="match status" value="1"/>
</dbReference>
<evidence type="ECO:0000313" key="3">
    <source>
        <dbReference type="Proteomes" id="UP001300692"/>
    </source>
</evidence>
<proteinExistence type="predicted"/>
<dbReference type="Proteomes" id="UP001300692">
    <property type="component" value="Unassembled WGS sequence"/>
</dbReference>
<reference evidence="2 3" key="1">
    <citation type="submission" date="2022-10" db="EMBL/GenBank/DDBJ databases">
        <title>Comparative genomics and taxonomic characterization of three novel marine species of genus Reichenbachiella exhibiting antioxidant and polysaccharide degradation activities.</title>
        <authorList>
            <person name="Muhammad N."/>
            <person name="Lee Y.-J."/>
            <person name="Ko J."/>
            <person name="Kim S.-G."/>
        </authorList>
    </citation>
    <scope>NUCLEOTIDE SEQUENCE [LARGE SCALE GENOMIC DNA]</scope>
    <source>
        <strain evidence="2 3">ABR2-5</strain>
    </source>
</reference>
<dbReference type="PANTHER" id="PTHR11178">
    <property type="entry name" value="IRON-SULFUR CLUSTER SCAFFOLD PROTEIN NFU-RELATED"/>
    <property type="match status" value="1"/>
</dbReference>
<name>A0ABT3CRI4_9BACT</name>
<evidence type="ECO:0000313" key="2">
    <source>
        <dbReference type="EMBL" id="MCV9386237.1"/>
    </source>
</evidence>
<feature type="domain" description="NIF system FeS cluster assembly NifU C-terminal" evidence="1">
    <location>
        <begin position="13"/>
        <end position="78"/>
    </location>
</feature>
<gene>
    <name evidence="2" type="ORF">N7U62_06150</name>
</gene>
<dbReference type="RefSeq" id="WP_264137022.1">
    <property type="nucleotide sequence ID" value="NZ_JAOYOD010000001.1"/>
</dbReference>
<dbReference type="InterPro" id="IPR034904">
    <property type="entry name" value="FSCA_dom_sf"/>
</dbReference>
<protein>
    <submittedName>
        <fullName evidence="2">NifU family protein</fullName>
    </submittedName>
</protein>
<keyword evidence="3" id="KW-1185">Reference proteome</keyword>
<sequence length="87" mass="9430">MDITKKEELLAKINQAITNIRPYLEADGGDVKVLDIDEDYVVSVELLGACEACPMSPMTMKAGIEEAIKRVAPEVTAIKAVNIQPAE</sequence>
<dbReference type="Gene3D" id="3.30.300.130">
    <property type="entry name" value="Fe-S cluster assembly (FSCA)"/>
    <property type="match status" value="1"/>
</dbReference>
<accession>A0ABT3CRI4</accession>
<dbReference type="InterPro" id="IPR001075">
    <property type="entry name" value="NIF_FeS_clus_asmbl_NifU_C"/>
</dbReference>
<organism evidence="2 3">
    <name type="scientific">Reichenbachiella ulvae</name>
    <dbReference type="NCBI Taxonomy" id="2980104"/>
    <lineage>
        <taxon>Bacteria</taxon>
        <taxon>Pseudomonadati</taxon>
        <taxon>Bacteroidota</taxon>
        <taxon>Cytophagia</taxon>
        <taxon>Cytophagales</taxon>
        <taxon>Reichenbachiellaceae</taxon>
        <taxon>Reichenbachiella</taxon>
    </lineage>
</organism>
<evidence type="ECO:0000259" key="1">
    <source>
        <dbReference type="Pfam" id="PF01106"/>
    </source>
</evidence>
<comment type="caution">
    <text evidence="2">The sequence shown here is derived from an EMBL/GenBank/DDBJ whole genome shotgun (WGS) entry which is preliminary data.</text>
</comment>